<dbReference type="RefSeq" id="WP_160606043.1">
    <property type="nucleotide sequence ID" value="NZ_WTYF01000001.1"/>
</dbReference>
<comment type="caution">
    <text evidence="3">The sequence shown here is derived from an EMBL/GenBank/DDBJ whole genome shotgun (WGS) entry which is preliminary data.</text>
</comment>
<feature type="domain" description="Tail specific protease" evidence="2">
    <location>
        <begin position="248"/>
        <end position="431"/>
    </location>
</feature>
<dbReference type="OrthoDB" id="7266775at2"/>
<keyword evidence="1" id="KW-0732">Signal</keyword>
<reference evidence="3 4" key="1">
    <citation type="submission" date="2019-12" db="EMBL/GenBank/DDBJ databases">
        <title>Genomic-based taxomic classification of the family Erythrobacteraceae.</title>
        <authorList>
            <person name="Xu L."/>
        </authorList>
    </citation>
    <scope>NUCLEOTIDE SEQUENCE [LARGE SCALE GENOMIC DNA]</scope>
    <source>
        <strain evidence="3 4">DSM 16225</strain>
    </source>
</reference>
<name>A0A844XVU4_9SPHN</name>
<dbReference type="GO" id="GO:0008236">
    <property type="term" value="F:serine-type peptidase activity"/>
    <property type="evidence" value="ECO:0007669"/>
    <property type="project" value="InterPro"/>
</dbReference>
<evidence type="ECO:0000256" key="1">
    <source>
        <dbReference type="SAM" id="SignalP"/>
    </source>
</evidence>
<protein>
    <recommendedName>
        <fullName evidence="2">Tail specific protease domain-containing protein</fullName>
    </recommendedName>
</protein>
<feature type="chain" id="PRO_5032541123" description="Tail specific protease domain-containing protein" evidence="1">
    <location>
        <begin position="25"/>
        <end position="488"/>
    </location>
</feature>
<dbReference type="Pfam" id="PF03572">
    <property type="entry name" value="Peptidase_S41"/>
    <property type="match status" value="1"/>
</dbReference>
<keyword evidence="4" id="KW-1185">Reference proteome</keyword>
<organism evidence="3 4">
    <name type="scientific">Qipengyuania gaetbuli</name>
    <dbReference type="NCBI Taxonomy" id="266952"/>
    <lineage>
        <taxon>Bacteria</taxon>
        <taxon>Pseudomonadati</taxon>
        <taxon>Pseudomonadota</taxon>
        <taxon>Alphaproteobacteria</taxon>
        <taxon>Sphingomonadales</taxon>
        <taxon>Erythrobacteraceae</taxon>
        <taxon>Qipengyuania</taxon>
    </lineage>
</organism>
<gene>
    <name evidence="3" type="ORF">GRI42_00055</name>
</gene>
<dbReference type="Proteomes" id="UP000444185">
    <property type="component" value="Unassembled WGS sequence"/>
</dbReference>
<dbReference type="EMBL" id="WTYF01000001">
    <property type="protein sequence ID" value="MXO49696.1"/>
    <property type="molecule type" value="Genomic_DNA"/>
</dbReference>
<accession>A0A844XVU4</accession>
<dbReference type="Gene3D" id="3.90.226.10">
    <property type="entry name" value="2-enoyl-CoA Hydratase, Chain A, domain 1"/>
    <property type="match status" value="1"/>
</dbReference>
<evidence type="ECO:0000313" key="3">
    <source>
        <dbReference type="EMBL" id="MXO49696.1"/>
    </source>
</evidence>
<dbReference type="SUPFAM" id="SSF52096">
    <property type="entry name" value="ClpP/crotonase"/>
    <property type="match status" value="1"/>
</dbReference>
<sequence length="488" mass="52932">MLLRYMMFVALACASASLAGQSHAQETANPWRLLAERDARAALELVEANHPGAETSLNDTDFLARLDTARANVENRLSGVDSYPAYDALMTGLAAEFGDRHIWSNSLVEFPHRAWAGIILSRRGGSWVVGAQERGPNDPALVGHRLISCDGTEAESWGKQRIGAFKGNPEIEAQLAANAAWLLVRDGNPFLSKPESCVFESPAGARVEARLDWRQITVPKIYPFIERADGMRPAAGMGVKPFDGGYWIHLETLESSAAEVVAEVELLQEDLRASTMVVLDLRGNGGGDSSHALAIAKLLVGEKAATGQSQPVATCRGAFWRVSQGNLAALRNWRDRLKGGDSQSFAYVSALVEDMEAGLAEERAFTPALPDCASRKLAENNRKSEELPVSEMAGRLVLVTDRACFSSCLIAAEIFRRLGALHVGEATDVSTRYMEVREELLPSGIRTFSTLQKVAVGSGDYGPYEPAIVYSGDLAQTGELQKWVAELR</sequence>
<dbReference type="InterPro" id="IPR005151">
    <property type="entry name" value="Tail-specific_protease"/>
</dbReference>
<proteinExistence type="predicted"/>
<dbReference type="GO" id="GO:0006508">
    <property type="term" value="P:proteolysis"/>
    <property type="evidence" value="ECO:0007669"/>
    <property type="project" value="InterPro"/>
</dbReference>
<evidence type="ECO:0000313" key="4">
    <source>
        <dbReference type="Proteomes" id="UP000444185"/>
    </source>
</evidence>
<dbReference type="AlphaFoldDB" id="A0A844XVU4"/>
<feature type="signal peptide" evidence="1">
    <location>
        <begin position="1"/>
        <end position="24"/>
    </location>
</feature>
<evidence type="ECO:0000259" key="2">
    <source>
        <dbReference type="Pfam" id="PF03572"/>
    </source>
</evidence>
<dbReference type="InterPro" id="IPR029045">
    <property type="entry name" value="ClpP/crotonase-like_dom_sf"/>
</dbReference>